<evidence type="ECO:0000313" key="1">
    <source>
        <dbReference type="EMBL" id="KAK1861845.1"/>
    </source>
</evidence>
<dbReference type="EMBL" id="CM020618">
    <property type="protein sequence ID" value="KAK1861845.1"/>
    <property type="molecule type" value="Genomic_DNA"/>
</dbReference>
<reference evidence="1" key="1">
    <citation type="submission" date="2019-11" db="EMBL/GenBank/DDBJ databases">
        <title>Nori genome reveals adaptations in red seaweeds to the harsh intertidal environment.</title>
        <authorList>
            <person name="Wang D."/>
            <person name="Mao Y."/>
        </authorList>
    </citation>
    <scope>NUCLEOTIDE SEQUENCE</scope>
    <source>
        <tissue evidence="1">Gametophyte</tissue>
    </source>
</reference>
<sequence length="198" mass="20280">MMGRGFAHPLIAADGCSYTPVTRPSPAAWPRRQPQPAPQQTAFHSSASRCSGQLPAPSPPTVRHSATPSTQPAGRPPRRPAPLPRGSLRKILPQRPAAPGPLTLPPVSPLPRGAPRRQPWLPRQPAVRVGDEMGGGGGGGGGPRGWGTPSPPIPQHPLTAAAPAVVALLRVPRGGHAAWLGCGPGASGAPGTECAGWW</sequence>
<organism evidence="1 2">
    <name type="scientific">Pyropia yezoensis</name>
    <name type="common">Susabi-nori</name>
    <name type="synonym">Porphyra yezoensis</name>
    <dbReference type="NCBI Taxonomy" id="2788"/>
    <lineage>
        <taxon>Eukaryota</taxon>
        <taxon>Rhodophyta</taxon>
        <taxon>Bangiophyceae</taxon>
        <taxon>Bangiales</taxon>
        <taxon>Bangiaceae</taxon>
        <taxon>Pyropia</taxon>
    </lineage>
</organism>
<accession>A0ACC3BVT4</accession>
<proteinExistence type="predicted"/>
<gene>
    <name evidence="1" type="ORF">I4F81_004425</name>
</gene>
<evidence type="ECO:0000313" key="2">
    <source>
        <dbReference type="Proteomes" id="UP000798662"/>
    </source>
</evidence>
<comment type="caution">
    <text evidence="1">The sequence shown here is derived from an EMBL/GenBank/DDBJ whole genome shotgun (WGS) entry which is preliminary data.</text>
</comment>
<dbReference type="Proteomes" id="UP000798662">
    <property type="component" value="Chromosome 1"/>
</dbReference>
<keyword evidence="2" id="KW-1185">Reference proteome</keyword>
<name>A0ACC3BVT4_PYRYE</name>
<protein>
    <submittedName>
        <fullName evidence="1">Uncharacterized protein</fullName>
    </submittedName>
</protein>